<organism evidence="1 2">
    <name type="scientific">Daphnia magna</name>
    <dbReference type="NCBI Taxonomy" id="35525"/>
    <lineage>
        <taxon>Eukaryota</taxon>
        <taxon>Metazoa</taxon>
        <taxon>Ecdysozoa</taxon>
        <taxon>Arthropoda</taxon>
        <taxon>Crustacea</taxon>
        <taxon>Branchiopoda</taxon>
        <taxon>Diplostraca</taxon>
        <taxon>Cladocera</taxon>
        <taxon>Anomopoda</taxon>
        <taxon>Daphniidae</taxon>
        <taxon>Daphnia</taxon>
    </lineage>
</organism>
<reference evidence="1 2" key="1">
    <citation type="journal article" date="2023" name="Nucleic Acids Res.">
        <title>The hologenome of Daphnia magna reveals possible DNA methylation and microbiome-mediated evolution of the host genome.</title>
        <authorList>
            <person name="Chaturvedi A."/>
            <person name="Li X."/>
            <person name="Dhandapani V."/>
            <person name="Marshall H."/>
            <person name="Kissane S."/>
            <person name="Cuenca-Cambronero M."/>
            <person name="Asole G."/>
            <person name="Calvet F."/>
            <person name="Ruiz-Romero M."/>
            <person name="Marangio P."/>
            <person name="Guigo R."/>
            <person name="Rago D."/>
            <person name="Mirbahai L."/>
            <person name="Eastwood N."/>
            <person name="Colbourne J.K."/>
            <person name="Zhou J."/>
            <person name="Mallon E."/>
            <person name="Orsini L."/>
        </authorList>
    </citation>
    <scope>NUCLEOTIDE SEQUENCE [LARGE SCALE GENOMIC DNA]</scope>
    <source>
        <strain evidence="1">LRV0_1</strain>
    </source>
</reference>
<keyword evidence="2" id="KW-1185">Reference proteome</keyword>
<dbReference type="EMBL" id="JAOYFB010000004">
    <property type="protein sequence ID" value="KAK4014894.1"/>
    <property type="molecule type" value="Genomic_DNA"/>
</dbReference>
<accession>A0ABQ9ZPN9</accession>
<dbReference type="Proteomes" id="UP001234178">
    <property type="component" value="Unassembled WGS sequence"/>
</dbReference>
<name>A0ABQ9ZPN9_9CRUS</name>
<sequence length="113" mass="12421">MVNHEGSNESSDSIRVLFRLDGLGSEYVVGFSHKLPIVNNQQTKTTSCKLNGVLTRPMQAGRGNANRSKLDFIDGKGQKEQLIAEGQHDRLSPGIDIATEIAFYLQLDALLVH</sequence>
<evidence type="ECO:0000313" key="1">
    <source>
        <dbReference type="EMBL" id="KAK4014894.1"/>
    </source>
</evidence>
<protein>
    <submittedName>
        <fullName evidence="1">Uncharacterized protein</fullName>
    </submittedName>
</protein>
<proteinExistence type="predicted"/>
<gene>
    <name evidence="1" type="ORF">OUZ56_027406</name>
</gene>
<evidence type="ECO:0000313" key="2">
    <source>
        <dbReference type="Proteomes" id="UP001234178"/>
    </source>
</evidence>
<comment type="caution">
    <text evidence="1">The sequence shown here is derived from an EMBL/GenBank/DDBJ whole genome shotgun (WGS) entry which is preliminary data.</text>
</comment>